<evidence type="ECO:0000313" key="11">
    <source>
        <dbReference type="Proteomes" id="UP000242850"/>
    </source>
</evidence>
<dbReference type="InterPro" id="IPR020546">
    <property type="entry name" value="ATP_synth_F1_dsu/esu_N"/>
</dbReference>
<dbReference type="GO" id="GO:0012505">
    <property type="term" value="C:endomembrane system"/>
    <property type="evidence" value="ECO:0007669"/>
    <property type="project" value="UniProtKB-SubCell"/>
</dbReference>
<dbReference type="Pfam" id="PF02823">
    <property type="entry name" value="ATP-synt_DE_N"/>
    <property type="match status" value="1"/>
</dbReference>
<organism evidence="10 11">
    <name type="scientific">Caloramator fervidus</name>
    <dbReference type="NCBI Taxonomy" id="29344"/>
    <lineage>
        <taxon>Bacteria</taxon>
        <taxon>Bacillati</taxon>
        <taxon>Bacillota</taxon>
        <taxon>Clostridia</taxon>
        <taxon>Eubacteriales</taxon>
        <taxon>Clostridiaceae</taxon>
        <taxon>Caloramator</taxon>
    </lineage>
</organism>
<evidence type="ECO:0000259" key="9">
    <source>
        <dbReference type="Pfam" id="PF02823"/>
    </source>
</evidence>
<comment type="similarity">
    <text evidence="2">Belongs to the ATPase epsilon chain family.</text>
</comment>
<evidence type="ECO:0000256" key="6">
    <source>
        <dbReference type="ARBA" id="ARBA00023136"/>
    </source>
</evidence>
<dbReference type="CDD" id="cd12152">
    <property type="entry name" value="F1-ATPase_delta"/>
    <property type="match status" value="1"/>
</dbReference>
<keyword evidence="3" id="KW-0813">Transport</keyword>
<proteinExistence type="inferred from homology"/>
<accession>A0A1H5RL69</accession>
<evidence type="ECO:0000256" key="2">
    <source>
        <dbReference type="ARBA" id="ARBA00005712"/>
    </source>
</evidence>
<dbReference type="RefSeq" id="WP_159945757.1">
    <property type="nucleotide sequence ID" value="NZ_FNUK01000001.1"/>
</dbReference>
<dbReference type="GO" id="GO:0045259">
    <property type="term" value="C:proton-transporting ATP synthase complex"/>
    <property type="evidence" value="ECO:0007669"/>
    <property type="project" value="UniProtKB-KW"/>
</dbReference>
<evidence type="ECO:0000256" key="1">
    <source>
        <dbReference type="ARBA" id="ARBA00004184"/>
    </source>
</evidence>
<dbReference type="OrthoDB" id="9804110at2"/>
<keyword evidence="8" id="KW-0066">ATP synthesis</keyword>
<dbReference type="Proteomes" id="UP000242850">
    <property type="component" value="Unassembled WGS sequence"/>
</dbReference>
<feature type="domain" description="ATP synthase F1 complex delta/epsilon subunit N-terminal" evidence="9">
    <location>
        <begin position="3"/>
        <end position="80"/>
    </location>
</feature>
<dbReference type="Gene3D" id="2.60.15.10">
    <property type="entry name" value="F0F1 ATP synthase delta/epsilon subunit, N-terminal"/>
    <property type="match status" value="1"/>
</dbReference>
<comment type="subcellular location">
    <subcellularLocation>
        <location evidence="1">Endomembrane system</location>
        <topology evidence="1">Peripheral membrane protein</topology>
    </subcellularLocation>
</comment>
<name>A0A1H5RL69_9CLOT</name>
<dbReference type="PANTHER" id="PTHR13822:SF10">
    <property type="entry name" value="ATP SYNTHASE EPSILON CHAIN, CHLOROPLASTIC"/>
    <property type="match status" value="1"/>
</dbReference>
<dbReference type="AlphaFoldDB" id="A0A1H5RL69"/>
<gene>
    <name evidence="10" type="ORF">SAMN05660865_00095</name>
</gene>
<dbReference type="InterPro" id="IPR036771">
    <property type="entry name" value="ATPsynth_dsu/esu_N"/>
</dbReference>
<dbReference type="GO" id="GO:0046933">
    <property type="term" value="F:proton-transporting ATP synthase activity, rotational mechanism"/>
    <property type="evidence" value="ECO:0007669"/>
    <property type="project" value="InterPro"/>
</dbReference>
<dbReference type="PANTHER" id="PTHR13822">
    <property type="entry name" value="ATP SYNTHASE DELTA/EPSILON CHAIN"/>
    <property type="match status" value="1"/>
</dbReference>
<protein>
    <submittedName>
        <fullName evidence="10">ATP synthase, Delta/Epsilon chain, beta-sandwich domain</fullName>
    </submittedName>
</protein>
<keyword evidence="5" id="KW-0406">Ion transport</keyword>
<evidence type="ECO:0000256" key="4">
    <source>
        <dbReference type="ARBA" id="ARBA00022475"/>
    </source>
</evidence>
<evidence type="ECO:0000256" key="8">
    <source>
        <dbReference type="ARBA" id="ARBA00023310"/>
    </source>
</evidence>
<evidence type="ECO:0000256" key="3">
    <source>
        <dbReference type="ARBA" id="ARBA00022448"/>
    </source>
</evidence>
<reference evidence="11" key="1">
    <citation type="submission" date="2016-10" db="EMBL/GenBank/DDBJ databases">
        <authorList>
            <person name="Varghese N."/>
            <person name="Submissions S."/>
        </authorList>
    </citation>
    <scope>NUCLEOTIDE SEQUENCE [LARGE SCALE GENOMIC DNA]</scope>
    <source>
        <strain evidence="11">DSM 5463</strain>
    </source>
</reference>
<evidence type="ECO:0000256" key="5">
    <source>
        <dbReference type="ARBA" id="ARBA00023065"/>
    </source>
</evidence>
<sequence>MAFKLEIYTPYEKFFEGNVNSISLNTLSGSLQILPRHIQTVVGIKPCIMKINTEDETLKVKVSEGILEFQKNNCKIFVSFAQKVED</sequence>
<dbReference type="EMBL" id="FNUK01000001">
    <property type="protein sequence ID" value="SEF39103.1"/>
    <property type="molecule type" value="Genomic_DNA"/>
</dbReference>
<evidence type="ECO:0000256" key="7">
    <source>
        <dbReference type="ARBA" id="ARBA00023196"/>
    </source>
</evidence>
<keyword evidence="6" id="KW-0472">Membrane</keyword>
<keyword evidence="4" id="KW-1003">Cell membrane</keyword>
<keyword evidence="7" id="KW-0139">CF(1)</keyword>
<dbReference type="SUPFAM" id="SSF51344">
    <property type="entry name" value="Epsilon subunit of F1F0-ATP synthase N-terminal domain"/>
    <property type="match status" value="1"/>
</dbReference>
<evidence type="ECO:0000313" key="10">
    <source>
        <dbReference type="EMBL" id="SEF39103.1"/>
    </source>
</evidence>
<keyword evidence="11" id="KW-1185">Reference proteome</keyword>
<dbReference type="InterPro" id="IPR001469">
    <property type="entry name" value="ATP_synth_F1_dsu/esu"/>
</dbReference>